<sequence>MVLRSVLPLGWLSCPIHPINITVVYSGNRAGRPAEADGEFISGQIYPPGVGSQGRRKGVQDLASPVCSKSGLLGALVVHCRSTIMCAPRISALSPRAT</sequence>
<gene>
    <name evidence="1" type="ORF">BD311DRAFT_770280</name>
</gene>
<reference evidence="1" key="1">
    <citation type="submission" date="2019-01" db="EMBL/GenBank/DDBJ databases">
        <title>Draft genome sequences of three monokaryotic isolates of the white-rot basidiomycete fungus Dichomitus squalens.</title>
        <authorList>
            <consortium name="DOE Joint Genome Institute"/>
            <person name="Lopez S.C."/>
            <person name="Andreopoulos B."/>
            <person name="Pangilinan J."/>
            <person name="Lipzen A."/>
            <person name="Riley R."/>
            <person name="Ahrendt S."/>
            <person name="Ng V."/>
            <person name="Barry K."/>
            <person name="Daum C."/>
            <person name="Grigoriev I.V."/>
            <person name="Hilden K.S."/>
            <person name="Makela M.R."/>
            <person name="de Vries R.P."/>
        </authorList>
    </citation>
    <scope>NUCLEOTIDE SEQUENCE [LARGE SCALE GENOMIC DNA]</scope>
    <source>
        <strain evidence="1">OM18370.1</strain>
    </source>
</reference>
<dbReference type="Proteomes" id="UP000292957">
    <property type="component" value="Unassembled WGS sequence"/>
</dbReference>
<dbReference type="AlphaFoldDB" id="A0A4Q9M8L3"/>
<evidence type="ECO:0000313" key="1">
    <source>
        <dbReference type="EMBL" id="TBU22488.1"/>
    </source>
</evidence>
<organism evidence="1">
    <name type="scientific">Dichomitus squalens</name>
    <dbReference type="NCBI Taxonomy" id="114155"/>
    <lineage>
        <taxon>Eukaryota</taxon>
        <taxon>Fungi</taxon>
        <taxon>Dikarya</taxon>
        <taxon>Basidiomycota</taxon>
        <taxon>Agaricomycotina</taxon>
        <taxon>Agaricomycetes</taxon>
        <taxon>Polyporales</taxon>
        <taxon>Polyporaceae</taxon>
        <taxon>Dichomitus</taxon>
    </lineage>
</organism>
<accession>A0A4Q9M8L3</accession>
<dbReference type="EMBL" id="ML143539">
    <property type="protein sequence ID" value="TBU22488.1"/>
    <property type="molecule type" value="Genomic_DNA"/>
</dbReference>
<protein>
    <submittedName>
        <fullName evidence="1">Uncharacterized protein</fullName>
    </submittedName>
</protein>
<name>A0A4Q9M8L3_9APHY</name>
<proteinExistence type="predicted"/>